<proteinExistence type="inferred from homology"/>
<feature type="domain" description="NAD(P)-binding" evidence="2">
    <location>
        <begin position="11"/>
        <end position="219"/>
    </location>
</feature>
<evidence type="ECO:0000313" key="3">
    <source>
        <dbReference type="EMBL" id="KAK3317389.1"/>
    </source>
</evidence>
<dbReference type="InterPro" id="IPR051606">
    <property type="entry name" value="Polyketide_Oxido-like"/>
</dbReference>
<comment type="caution">
    <text evidence="3">The sequence shown here is derived from an EMBL/GenBank/DDBJ whole genome shotgun (WGS) entry which is preliminary data.</text>
</comment>
<dbReference type="Pfam" id="PF13460">
    <property type="entry name" value="NAD_binding_10"/>
    <property type="match status" value="1"/>
</dbReference>
<dbReference type="Proteomes" id="UP001286456">
    <property type="component" value="Unassembled WGS sequence"/>
</dbReference>
<protein>
    <recommendedName>
        <fullName evidence="2">NAD(P)-binding domain-containing protein</fullName>
    </recommendedName>
</protein>
<dbReference type="SUPFAM" id="SSF51735">
    <property type="entry name" value="NAD(P)-binding Rossmann-fold domains"/>
    <property type="match status" value="1"/>
</dbReference>
<dbReference type="PANTHER" id="PTHR43355">
    <property type="entry name" value="FLAVIN REDUCTASE (NADPH)"/>
    <property type="match status" value="1"/>
</dbReference>
<gene>
    <name evidence="3" type="ORF">B0T19DRAFT_290933</name>
</gene>
<evidence type="ECO:0000313" key="4">
    <source>
        <dbReference type="Proteomes" id="UP001286456"/>
    </source>
</evidence>
<dbReference type="GO" id="GO:0016646">
    <property type="term" value="F:oxidoreductase activity, acting on the CH-NH group of donors, NAD or NADP as acceptor"/>
    <property type="evidence" value="ECO:0007669"/>
    <property type="project" value="TreeGrafter"/>
</dbReference>
<name>A0AAE0M4A9_9PEZI</name>
<reference evidence="3" key="2">
    <citation type="submission" date="2023-06" db="EMBL/GenBank/DDBJ databases">
        <authorList>
            <consortium name="Lawrence Berkeley National Laboratory"/>
            <person name="Haridas S."/>
            <person name="Hensen N."/>
            <person name="Bonometti L."/>
            <person name="Westerberg I."/>
            <person name="Brannstrom I.O."/>
            <person name="Guillou S."/>
            <person name="Cros-Aarteil S."/>
            <person name="Calhoun S."/>
            <person name="Kuo A."/>
            <person name="Mondo S."/>
            <person name="Pangilinan J."/>
            <person name="Riley R."/>
            <person name="Labutti K."/>
            <person name="Andreopoulos B."/>
            <person name="Lipzen A."/>
            <person name="Chen C."/>
            <person name="Yanf M."/>
            <person name="Daum C."/>
            <person name="Ng V."/>
            <person name="Clum A."/>
            <person name="Steindorff A."/>
            <person name="Ohm R."/>
            <person name="Martin F."/>
            <person name="Silar P."/>
            <person name="Natvig D."/>
            <person name="Lalanne C."/>
            <person name="Gautier V."/>
            <person name="Ament-Velasquez S.L."/>
            <person name="Kruys A."/>
            <person name="Hutchinson M.I."/>
            <person name="Powell A.J."/>
            <person name="Barry K."/>
            <person name="Miller A.N."/>
            <person name="Grigoriev I.V."/>
            <person name="Debuchy R."/>
            <person name="Gladieux P."/>
            <person name="Thoren M.H."/>
            <person name="Johannesson H."/>
        </authorList>
    </citation>
    <scope>NUCLEOTIDE SEQUENCE</scope>
    <source>
        <strain evidence="3">SMH4131-1</strain>
    </source>
</reference>
<keyword evidence="4" id="KW-1185">Reference proteome</keyword>
<dbReference type="EMBL" id="JAUEPO010000007">
    <property type="protein sequence ID" value="KAK3317389.1"/>
    <property type="molecule type" value="Genomic_DNA"/>
</dbReference>
<accession>A0AAE0M4A9</accession>
<dbReference type="InterPro" id="IPR016040">
    <property type="entry name" value="NAD(P)-bd_dom"/>
</dbReference>
<evidence type="ECO:0000256" key="1">
    <source>
        <dbReference type="ARBA" id="ARBA00038376"/>
    </source>
</evidence>
<reference evidence="3" key="1">
    <citation type="journal article" date="2023" name="Mol. Phylogenet. Evol.">
        <title>Genome-scale phylogeny and comparative genomics of the fungal order Sordariales.</title>
        <authorList>
            <person name="Hensen N."/>
            <person name="Bonometti L."/>
            <person name="Westerberg I."/>
            <person name="Brannstrom I.O."/>
            <person name="Guillou S."/>
            <person name="Cros-Aarteil S."/>
            <person name="Calhoun S."/>
            <person name="Haridas S."/>
            <person name="Kuo A."/>
            <person name="Mondo S."/>
            <person name="Pangilinan J."/>
            <person name="Riley R."/>
            <person name="LaButti K."/>
            <person name="Andreopoulos B."/>
            <person name="Lipzen A."/>
            <person name="Chen C."/>
            <person name="Yan M."/>
            <person name="Daum C."/>
            <person name="Ng V."/>
            <person name="Clum A."/>
            <person name="Steindorff A."/>
            <person name="Ohm R.A."/>
            <person name="Martin F."/>
            <person name="Silar P."/>
            <person name="Natvig D.O."/>
            <person name="Lalanne C."/>
            <person name="Gautier V."/>
            <person name="Ament-Velasquez S.L."/>
            <person name="Kruys A."/>
            <person name="Hutchinson M.I."/>
            <person name="Powell A.J."/>
            <person name="Barry K."/>
            <person name="Miller A.N."/>
            <person name="Grigoriev I.V."/>
            <person name="Debuchy R."/>
            <person name="Gladieux P."/>
            <person name="Hiltunen Thoren M."/>
            <person name="Johannesson H."/>
        </authorList>
    </citation>
    <scope>NUCLEOTIDE SEQUENCE</scope>
    <source>
        <strain evidence="3">SMH4131-1</strain>
    </source>
</reference>
<dbReference type="PANTHER" id="PTHR43355:SF2">
    <property type="entry name" value="FLAVIN REDUCTASE (NADPH)"/>
    <property type="match status" value="1"/>
</dbReference>
<comment type="similarity">
    <text evidence="1">Belongs to the avfA family.</text>
</comment>
<dbReference type="Gene3D" id="3.40.50.720">
    <property type="entry name" value="NAD(P)-binding Rossmann-like Domain"/>
    <property type="match status" value="1"/>
</dbReference>
<evidence type="ECO:0000259" key="2">
    <source>
        <dbReference type="Pfam" id="PF13460"/>
    </source>
</evidence>
<organism evidence="3 4">
    <name type="scientific">Cercophora scortea</name>
    <dbReference type="NCBI Taxonomy" id="314031"/>
    <lineage>
        <taxon>Eukaryota</taxon>
        <taxon>Fungi</taxon>
        <taxon>Dikarya</taxon>
        <taxon>Ascomycota</taxon>
        <taxon>Pezizomycotina</taxon>
        <taxon>Sordariomycetes</taxon>
        <taxon>Sordariomycetidae</taxon>
        <taxon>Sordariales</taxon>
        <taxon>Lasiosphaeriaceae</taxon>
        <taxon>Cercophora</taxon>
    </lineage>
</organism>
<dbReference type="AlphaFoldDB" id="A0AAE0M4A9"/>
<dbReference type="InterPro" id="IPR036291">
    <property type="entry name" value="NAD(P)-bd_dom_sf"/>
</dbReference>
<sequence length="239" mass="25835">MATKPRVLVLGATGPAGICVLRELVHREFTAIAYVRNRSKIPADLLSNPLLEVVEGQLDTPTPLSAAVARSNAIISLLGPQLGNTPSPSPFPSFYASLCDLMRQHGVKRLFVCCTPSYVDEKEDSSSFVRWLMVQGIKLISKPSYEAMVGIGEVFTKSDKAQGVDWTVFRVAMIPGGSDAESWRKDREVGGVYVGPVGKEWTTSIRRARLARWLVDCVESGAPELVGKTPCVGGTRGTA</sequence>